<dbReference type="GO" id="GO:0015630">
    <property type="term" value="C:microtubule cytoskeleton"/>
    <property type="evidence" value="ECO:0007669"/>
    <property type="project" value="UniProtKB-UniRule"/>
</dbReference>
<dbReference type="InterPro" id="IPR000435">
    <property type="entry name" value="Tektins"/>
</dbReference>
<dbReference type="Proteomes" id="UP000274504">
    <property type="component" value="Unassembled WGS sequence"/>
</dbReference>
<evidence type="ECO:0000256" key="1">
    <source>
        <dbReference type="ARBA" id="ARBA00007209"/>
    </source>
</evidence>
<keyword evidence="4" id="KW-0282">Flagellum</keyword>
<dbReference type="WBParaSite" id="HDID_0000218501-mRNA-1">
    <property type="protein sequence ID" value="HDID_0000218501-mRNA-1"/>
    <property type="gene ID" value="HDID_0000218501"/>
</dbReference>
<dbReference type="STRING" id="6216.A0A158QCZ1"/>
<dbReference type="PANTHER" id="PTHR19960">
    <property type="entry name" value="TEKTIN"/>
    <property type="match status" value="1"/>
</dbReference>
<dbReference type="OrthoDB" id="5788000at2759"/>
<keyword evidence="4" id="KW-0966">Cell projection</keyword>
<dbReference type="Pfam" id="PF03148">
    <property type="entry name" value="Tektin"/>
    <property type="match status" value="1"/>
</dbReference>
<feature type="coiled-coil region" evidence="5">
    <location>
        <begin position="286"/>
        <end position="327"/>
    </location>
</feature>
<comment type="similarity">
    <text evidence="1 4">Belongs to the tektin family.</text>
</comment>
<dbReference type="PANTHER" id="PTHR19960:SF12">
    <property type="entry name" value="TEKTIN-4"/>
    <property type="match status" value="1"/>
</dbReference>
<name>A0A158QCZ1_HYMDI</name>
<dbReference type="GO" id="GO:0005930">
    <property type="term" value="C:axoneme"/>
    <property type="evidence" value="ECO:0007669"/>
    <property type="project" value="UniProtKB-SubCell"/>
</dbReference>
<protein>
    <recommendedName>
        <fullName evidence="4">Tektin</fullName>
    </recommendedName>
</protein>
<accession>A0A158QCZ1</accession>
<evidence type="ECO:0000256" key="2">
    <source>
        <dbReference type="ARBA" id="ARBA00022490"/>
    </source>
</evidence>
<feature type="coiled-coil region" evidence="5">
    <location>
        <begin position="359"/>
        <end position="400"/>
    </location>
</feature>
<evidence type="ECO:0000256" key="5">
    <source>
        <dbReference type="SAM" id="Coils"/>
    </source>
</evidence>
<proteinExistence type="inferred from homology"/>
<comment type="subcellular location">
    <subcellularLocation>
        <location evidence="4">Cytoplasm</location>
        <location evidence="4">Cytoskeleton</location>
        <location evidence="4">Cilium axoneme</location>
    </subcellularLocation>
</comment>
<evidence type="ECO:0000313" key="7">
    <source>
        <dbReference type="Proteomes" id="UP000274504"/>
    </source>
</evidence>
<evidence type="ECO:0000256" key="3">
    <source>
        <dbReference type="ARBA" id="ARBA00023054"/>
    </source>
</evidence>
<keyword evidence="3 5" id="KW-0175">Coiled coil</keyword>
<reference evidence="6 7" key="2">
    <citation type="submission" date="2018-11" db="EMBL/GenBank/DDBJ databases">
        <authorList>
            <consortium name="Pathogen Informatics"/>
        </authorList>
    </citation>
    <scope>NUCLEOTIDE SEQUENCE [LARGE SCALE GENOMIC DNA]</scope>
</reference>
<evidence type="ECO:0000313" key="8">
    <source>
        <dbReference type="WBParaSite" id="HDID_0000218501-mRNA-1"/>
    </source>
</evidence>
<dbReference type="GO" id="GO:0060271">
    <property type="term" value="P:cilium assembly"/>
    <property type="evidence" value="ECO:0007669"/>
    <property type="project" value="UniProtKB-UniRule"/>
</dbReference>
<organism evidence="8">
    <name type="scientific">Hymenolepis diminuta</name>
    <name type="common">Rat tapeworm</name>
    <dbReference type="NCBI Taxonomy" id="6216"/>
    <lineage>
        <taxon>Eukaryota</taxon>
        <taxon>Metazoa</taxon>
        <taxon>Spiralia</taxon>
        <taxon>Lophotrochozoa</taxon>
        <taxon>Platyhelminthes</taxon>
        <taxon>Cestoda</taxon>
        <taxon>Eucestoda</taxon>
        <taxon>Cyclophyllidea</taxon>
        <taxon>Hymenolepididae</taxon>
        <taxon>Hymenolepis</taxon>
    </lineage>
</organism>
<dbReference type="PRINTS" id="PR00511">
    <property type="entry name" value="TEKTIN"/>
</dbReference>
<dbReference type="InterPro" id="IPR048256">
    <property type="entry name" value="Tektin-like"/>
</dbReference>
<dbReference type="GO" id="GO:0060294">
    <property type="term" value="P:cilium movement involved in cell motility"/>
    <property type="evidence" value="ECO:0007669"/>
    <property type="project" value="UniProtKB-UniRule"/>
</dbReference>
<keyword evidence="2" id="KW-0963">Cytoplasm</keyword>
<dbReference type="AlphaFoldDB" id="A0A158QCZ1"/>
<reference evidence="8" key="1">
    <citation type="submission" date="2016-04" db="UniProtKB">
        <authorList>
            <consortium name="WormBaseParasite"/>
        </authorList>
    </citation>
    <scope>IDENTIFICATION</scope>
</reference>
<keyword evidence="4" id="KW-0969">Cilium</keyword>
<gene>
    <name evidence="6" type="ORF">HDID_LOCUS2186</name>
</gene>
<evidence type="ECO:0000313" key="6">
    <source>
        <dbReference type="EMBL" id="VDL19647.1"/>
    </source>
</evidence>
<evidence type="ECO:0000256" key="4">
    <source>
        <dbReference type="RuleBase" id="RU367040"/>
    </source>
</evidence>
<dbReference type="EMBL" id="UYSG01000504">
    <property type="protein sequence ID" value="VDL19647.1"/>
    <property type="molecule type" value="Genomic_DNA"/>
</dbReference>
<sequence length="431" mass="50029">MANSCENDVVKNLVQNRESPSFPEQAYTASNGVETGISIMGFRSGRYTPAEARQNLQNRLLLPEKDVEISQKFRENSADLIYSTLEKTKSNFTNTTESFRNRLQDIHQWARELENEIKRSIEITDLLTKRKRELEISLKALDECLFLATDCVNARQRRFGEDLQQDEVEIQLLRDNNISVFNILSKNREAKANMEKAWSDKHEADLLDSEAAHLSITSGNTQYYSGEARAWPQAAQSTPSSWVQHAQDLILVSEAQRKASCCLSDLVEKLLISTEKTIISQKDRVNAALLKRLEEYEFEKQELIGKLRKVCKEITKLERSIEELKSSKAEKEPYVKIVQTRLHLHNQRKGVENCRDQPQQLMLNELHDLEEMIDQLENQIQASIEKLKHLQDEQLVLERQIHMKNASIQVDREHCVRHRERYPSPLRLRGH</sequence>
<dbReference type="GO" id="GO:0005634">
    <property type="term" value="C:nucleus"/>
    <property type="evidence" value="ECO:0007669"/>
    <property type="project" value="TreeGrafter"/>
</dbReference>